<dbReference type="GO" id="GO:0043024">
    <property type="term" value="F:ribosomal small subunit binding"/>
    <property type="evidence" value="ECO:0007669"/>
    <property type="project" value="TreeGrafter"/>
</dbReference>
<gene>
    <name evidence="2 3" type="primary">rbfA</name>
    <name evidence="3" type="ORF">GV832_18345</name>
</gene>
<comment type="subcellular location">
    <subcellularLocation>
        <location evidence="2">Cytoplasm</location>
    </subcellularLocation>
</comment>
<dbReference type="InterPro" id="IPR000238">
    <property type="entry name" value="RbfA"/>
</dbReference>
<dbReference type="NCBIfam" id="NF001802">
    <property type="entry name" value="PRK00521.2-5"/>
    <property type="match status" value="1"/>
</dbReference>
<dbReference type="GO" id="GO:0030490">
    <property type="term" value="P:maturation of SSU-rRNA"/>
    <property type="evidence" value="ECO:0007669"/>
    <property type="project" value="UniProtKB-UniRule"/>
</dbReference>
<accession>A0AAE5BXN9</accession>
<dbReference type="NCBIfam" id="TIGR00082">
    <property type="entry name" value="rbfA"/>
    <property type="match status" value="1"/>
</dbReference>
<dbReference type="PANTHER" id="PTHR33515">
    <property type="entry name" value="RIBOSOME-BINDING FACTOR A, CHLOROPLASTIC-RELATED"/>
    <property type="match status" value="1"/>
</dbReference>
<dbReference type="AlphaFoldDB" id="A0AAE5BXN9"/>
<dbReference type="Proteomes" id="UP001193501">
    <property type="component" value="Unassembled WGS sequence"/>
</dbReference>
<dbReference type="HAMAP" id="MF_00003">
    <property type="entry name" value="RbfA"/>
    <property type="match status" value="1"/>
</dbReference>
<evidence type="ECO:0000313" key="4">
    <source>
        <dbReference type="Proteomes" id="UP001193501"/>
    </source>
</evidence>
<dbReference type="GO" id="GO:0005829">
    <property type="term" value="C:cytosol"/>
    <property type="evidence" value="ECO:0007669"/>
    <property type="project" value="TreeGrafter"/>
</dbReference>
<name>A0AAE5BXN9_9RHOB</name>
<comment type="similarity">
    <text evidence="2">Belongs to the RbfA family.</text>
</comment>
<dbReference type="SUPFAM" id="SSF89919">
    <property type="entry name" value="Ribosome-binding factor A, RbfA"/>
    <property type="match status" value="1"/>
</dbReference>
<dbReference type="Gene3D" id="3.30.300.20">
    <property type="match status" value="1"/>
</dbReference>
<proteinExistence type="inferred from homology"/>
<sequence>MAKQSSKGPGQRQLRVGEMIRRVLSELLQRGEIHDPAFDAIPITVGEVSVSADLKVATIYVMPLFGKGSVEEAIAALARHKGIIRKKVSEEVILRHAPDLRFRADETYDRMDETRRLFSDPVVQRDIAAKDEPEE</sequence>
<dbReference type="PANTHER" id="PTHR33515:SF1">
    <property type="entry name" value="RIBOSOME-BINDING FACTOR A, CHLOROPLASTIC-RELATED"/>
    <property type="match status" value="1"/>
</dbReference>
<comment type="function">
    <text evidence="2">One of several proteins that assist in the late maturation steps of the functional core of the 30S ribosomal subunit. Associates with free 30S ribosomal subunits (but not with 30S subunits that are part of 70S ribosomes or polysomes). Required for efficient processing of 16S rRNA. May interact with the 5'-terminal helix region of 16S rRNA.</text>
</comment>
<dbReference type="Pfam" id="PF02033">
    <property type="entry name" value="RBFA"/>
    <property type="match status" value="1"/>
</dbReference>
<dbReference type="EMBL" id="JAABNR010000025">
    <property type="protein sequence ID" value="NBZ89553.1"/>
    <property type="molecule type" value="Genomic_DNA"/>
</dbReference>
<reference evidence="3" key="1">
    <citation type="submission" date="2020-01" db="EMBL/GenBank/DDBJ databases">
        <authorList>
            <person name="Chen W.-M."/>
        </authorList>
    </citation>
    <scope>NUCLEOTIDE SEQUENCE</scope>
    <source>
        <strain evidence="3">CYK-10</strain>
    </source>
</reference>
<dbReference type="RefSeq" id="WP_168776351.1">
    <property type="nucleotide sequence ID" value="NZ_JAABNR010000025.1"/>
</dbReference>
<protein>
    <recommendedName>
        <fullName evidence="2">Ribosome-binding factor A</fullName>
    </recommendedName>
</protein>
<comment type="subunit">
    <text evidence="2">Monomer. Binds 30S ribosomal subunits, but not 50S ribosomal subunits or 70S ribosomes.</text>
</comment>
<keyword evidence="4" id="KW-1185">Reference proteome</keyword>
<evidence type="ECO:0000313" key="3">
    <source>
        <dbReference type="EMBL" id="NBZ89553.1"/>
    </source>
</evidence>
<dbReference type="InterPro" id="IPR015946">
    <property type="entry name" value="KH_dom-like_a/b"/>
</dbReference>
<dbReference type="PROSITE" id="PS01319">
    <property type="entry name" value="RBFA"/>
    <property type="match status" value="1"/>
</dbReference>
<evidence type="ECO:0000256" key="2">
    <source>
        <dbReference type="HAMAP-Rule" id="MF_00003"/>
    </source>
</evidence>
<dbReference type="InterPro" id="IPR023799">
    <property type="entry name" value="RbfA_dom_sf"/>
</dbReference>
<dbReference type="InterPro" id="IPR020053">
    <property type="entry name" value="Ribosome-bd_factorA_CS"/>
</dbReference>
<keyword evidence="2" id="KW-0963">Cytoplasm</keyword>
<evidence type="ECO:0000256" key="1">
    <source>
        <dbReference type="ARBA" id="ARBA00022517"/>
    </source>
</evidence>
<comment type="caution">
    <text evidence="3">The sequence shown here is derived from an EMBL/GenBank/DDBJ whole genome shotgun (WGS) entry which is preliminary data.</text>
</comment>
<keyword evidence="1 2" id="KW-0690">Ribosome biogenesis</keyword>
<organism evidence="3 4">
    <name type="scientific">Stagnihabitans tardus</name>
    <dbReference type="NCBI Taxonomy" id="2699202"/>
    <lineage>
        <taxon>Bacteria</taxon>
        <taxon>Pseudomonadati</taxon>
        <taxon>Pseudomonadota</taxon>
        <taxon>Alphaproteobacteria</taxon>
        <taxon>Rhodobacterales</taxon>
        <taxon>Paracoccaceae</taxon>
        <taxon>Stagnihabitans</taxon>
    </lineage>
</organism>